<feature type="compositionally biased region" description="Polar residues" evidence="1">
    <location>
        <begin position="30"/>
        <end position="40"/>
    </location>
</feature>
<dbReference type="AlphaFoldDB" id="A0A8J2KLD6"/>
<evidence type="ECO:0000313" key="2">
    <source>
        <dbReference type="EMBL" id="CAG7815616.1"/>
    </source>
</evidence>
<feature type="region of interest" description="Disordered" evidence="1">
    <location>
        <begin position="1"/>
        <end position="47"/>
    </location>
</feature>
<evidence type="ECO:0000256" key="1">
    <source>
        <dbReference type="SAM" id="MobiDB-lite"/>
    </source>
</evidence>
<sequence length="285" mass="31342">MPPKDPKEREREENEGEEDAFQYYDDDTSSEYSQSSQHFVQQDDEFPEKQAELQFESPGTDYIPIGQQQAGANDNTLVNAGLSQANLEQFNAQQAQQAQQHVAMEGIETTPETVQKMVDIPGGQQMMNISTTRFNQACDELNQTIQQHAPETKQMQPFGNNQVAKHQGLPPTIDKPAFTIVRDGKTEYTGHSPKTPEKMEEGVETTVLPGTVPFSEYPSTSNPGTPQAPINTTQGSTGPSPNKSQNAANFLTSTPKPQRQQGEANSNKDSANATINHEDADMPES</sequence>
<reference evidence="2" key="1">
    <citation type="submission" date="2021-06" db="EMBL/GenBank/DDBJ databases">
        <authorList>
            <person name="Hodson N. C."/>
            <person name="Mongue J. A."/>
            <person name="Jaron S. K."/>
        </authorList>
    </citation>
    <scope>NUCLEOTIDE SEQUENCE</scope>
</reference>
<proteinExistence type="predicted"/>
<name>A0A8J2KLD6_9HEXA</name>
<dbReference type="Proteomes" id="UP000708208">
    <property type="component" value="Unassembled WGS sequence"/>
</dbReference>
<feature type="compositionally biased region" description="Acidic residues" evidence="1">
    <location>
        <begin position="13"/>
        <end position="29"/>
    </location>
</feature>
<evidence type="ECO:0000313" key="3">
    <source>
        <dbReference type="Proteomes" id="UP000708208"/>
    </source>
</evidence>
<feature type="compositionally biased region" description="Basic and acidic residues" evidence="1">
    <location>
        <begin position="1"/>
        <end position="12"/>
    </location>
</feature>
<protein>
    <submittedName>
        <fullName evidence="2">Uncharacterized protein</fullName>
    </submittedName>
</protein>
<organism evidence="2 3">
    <name type="scientific">Allacma fusca</name>
    <dbReference type="NCBI Taxonomy" id="39272"/>
    <lineage>
        <taxon>Eukaryota</taxon>
        <taxon>Metazoa</taxon>
        <taxon>Ecdysozoa</taxon>
        <taxon>Arthropoda</taxon>
        <taxon>Hexapoda</taxon>
        <taxon>Collembola</taxon>
        <taxon>Symphypleona</taxon>
        <taxon>Sminthuridae</taxon>
        <taxon>Allacma</taxon>
    </lineage>
</organism>
<keyword evidence="3" id="KW-1185">Reference proteome</keyword>
<accession>A0A8J2KLD6</accession>
<comment type="caution">
    <text evidence="2">The sequence shown here is derived from an EMBL/GenBank/DDBJ whole genome shotgun (WGS) entry which is preliminary data.</text>
</comment>
<gene>
    <name evidence="2" type="ORF">AFUS01_LOCUS26283</name>
</gene>
<feature type="compositionally biased region" description="Basic and acidic residues" evidence="1">
    <location>
        <begin position="276"/>
        <end position="285"/>
    </location>
</feature>
<feature type="region of interest" description="Disordered" evidence="1">
    <location>
        <begin position="209"/>
        <end position="285"/>
    </location>
</feature>
<dbReference type="EMBL" id="CAJVCH010348553">
    <property type="protein sequence ID" value="CAG7815616.1"/>
    <property type="molecule type" value="Genomic_DNA"/>
</dbReference>
<feature type="compositionally biased region" description="Polar residues" evidence="1">
    <location>
        <begin position="217"/>
        <end position="275"/>
    </location>
</feature>